<name>A0ABQ2QLN2_9GAMM</name>
<dbReference type="Proteomes" id="UP000654004">
    <property type="component" value="Unassembled WGS sequence"/>
</dbReference>
<dbReference type="Gene3D" id="3.40.50.300">
    <property type="entry name" value="P-loop containing nucleotide triphosphate hydrolases"/>
    <property type="match status" value="1"/>
</dbReference>
<gene>
    <name evidence="1" type="ORF">GCM10009410_17670</name>
</gene>
<evidence type="ECO:0008006" key="3">
    <source>
        <dbReference type="Google" id="ProtNLM"/>
    </source>
</evidence>
<dbReference type="Pfam" id="PF03567">
    <property type="entry name" value="Sulfotransfer_2"/>
    <property type="match status" value="1"/>
</dbReference>
<dbReference type="EMBL" id="BMQW01000004">
    <property type="protein sequence ID" value="GGP84975.1"/>
    <property type="molecule type" value="Genomic_DNA"/>
</dbReference>
<evidence type="ECO:0000313" key="1">
    <source>
        <dbReference type="EMBL" id="GGP84975.1"/>
    </source>
</evidence>
<proteinExistence type="predicted"/>
<sequence length="270" mass="31462">MKKMGHIHIPKCAGSSLNKMLYKQFELSPKHFTGVVYQKQTDRTLDVVIDSPDFFELSNRQFVSGHVSFKEMALLQRNFIFTVLRNPYERFFSLFTYNITRALKSSNIPHLQGYENKTFIEHLAFLSSRKINTTYSQLIADYPDPISKLLIDRVFFRDNELLCRTTINKALSRLDVIYYCDMSLLLSHLTQLSLVPVLKPIIENVSSIPINIKMGCNQATFKKLIDENCWLEVEILKQAHQLYPETIIKPCIDFDDFLNGIKDRFSLLFD</sequence>
<keyword evidence="2" id="KW-1185">Reference proteome</keyword>
<protein>
    <recommendedName>
        <fullName evidence="3">Sulfotransferase family protein</fullName>
    </recommendedName>
</protein>
<evidence type="ECO:0000313" key="2">
    <source>
        <dbReference type="Proteomes" id="UP000654004"/>
    </source>
</evidence>
<organism evidence="1 2">
    <name type="scientific">Shewanella ulleungensis</name>
    <dbReference type="NCBI Taxonomy" id="2282699"/>
    <lineage>
        <taxon>Bacteria</taxon>
        <taxon>Pseudomonadati</taxon>
        <taxon>Pseudomonadota</taxon>
        <taxon>Gammaproteobacteria</taxon>
        <taxon>Alteromonadales</taxon>
        <taxon>Shewanellaceae</taxon>
        <taxon>Shewanella</taxon>
    </lineage>
</organism>
<comment type="caution">
    <text evidence="1">The sequence shown here is derived from an EMBL/GenBank/DDBJ whole genome shotgun (WGS) entry which is preliminary data.</text>
</comment>
<accession>A0ABQ2QLN2</accession>
<reference evidence="2" key="1">
    <citation type="journal article" date="2019" name="Int. J. Syst. Evol. Microbiol.">
        <title>The Global Catalogue of Microorganisms (GCM) 10K type strain sequencing project: providing services to taxonomists for standard genome sequencing and annotation.</title>
        <authorList>
            <consortium name="The Broad Institute Genomics Platform"/>
            <consortium name="The Broad Institute Genome Sequencing Center for Infectious Disease"/>
            <person name="Wu L."/>
            <person name="Ma J."/>
        </authorList>
    </citation>
    <scope>NUCLEOTIDE SEQUENCE [LARGE SCALE GENOMIC DNA]</scope>
    <source>
        <strain evidence="2">JCM 32305</strain>
    </source>
</reference>
<dbReference type="RefSeq" id="WP_188955381.1">
    <property type="nucleotide sequence ID" value="NZ_BMQW01000004.1"/>
</dbReference>
<dbReference type="InterPro" id="IPR005331">
    <property type="entry name" value="Sulfotransferase"/>
</dbReference>
<dbReference type="InterPro" id="IPR027417">
    <property type="entry name" value="P-loop_NTPase"/>
</dbReference>